<dbReference type="EMBL" id="PDXA01000033">
    <property type="protein sequence ID" value="RYN45609.1"/>
    <property type="molecule type" value="Genomic_DNA"/>
</dbReference>
<gene>
    <name evidence="2" type="ORF">AA0114_g8975</name>
</gene>
<reference evidence="3" key="1">
    <citation type="journal article" date="2019" name="bioRxiv">
        <title>Genomics, evolutionary history and diagnostics of the Alternaria alternata species group including apple and Asian pear pathotypes.</title>
        <authorList>
            <person name="Armitage A.D."/>
            <person name="Cockerton H.M."/>
            <person name="Sreenivasaprasad S."/>
            <person name="Woodhall J.W."/>
            <person name="Lane C.R."/>
            <person name="Harrison R.J."/>
            <person name="Clarkson J.P."/>
        </authorList>
    </citation>
    <scope>NUCLEOTIDE SEQUENCE [LARGE SCALE GENOMIC DNA]</scope>
    <source>
        <strain evidence="3">FERA 1082</strain>
    </source>
</reference>
<name>A0A4Q4M9E1_9PLEO</name>
<dbReference type="AlphaFoldDB" id="A0A4Q4M9E1"/>
<proteinExistence type="predicted"/>
<sequence>MWVLSSLALPPSTPPLSAESVDPRRGHAFEADFCPVVNHLVIASWKDREYASSAVQSLLNHCHVNKLLQQRPGSSR</sequence>
<evidence type="ECO:0000256" key="1">
    <source>
        <dbReference type="SAM" id="MobiDB-lite"/>
    </source>
</evidence>
<feature type="region of interest" description="Disordered" evidence="1">
    <location>
        <begin position="1"/>
        <end position="21"/>
    </location>
</feature>
<dbReference type="Proteomes" id="UP000292402">
    <property type="component" value="Unassembled WGS sequence"/>
</dbReference>
<accession>A0A4Q4M9E1</accession>
<comment type="caution">
    <text evidence="2">The sequence shown here is derived from an EMBL/GenBank/DDBJ whole genome shotgun (WGS) entry which is preliminary data.</text>
</comment>
<protein>
    <submittedName>
        <fullName evidence="2">Uncharacterized protein</fullName>
    </submittedName>
</protein>
<feature type="compositionally biased region" description="Low complexity" evidence="1">
    <location>
        <begin position="1"/>
        <end position="18"/>
    </location>
</feature>
<evidence type="ECO:0000313" key="2">
    <source>
        <dbReference type="EMBL" id="RYN45609.1"/>
    </source>
</evidence>
<organism evidence="2 3">
    <name type="scientific">Alternaria tenuissima</name>
    <dbReference type="NCBI Taxonomy" id="119927"/>
    <lineage>
        <taxon>Eukaryota</taxon>
        <taxon>Fungi</taxon>
        <taxon>Dikarya</taxon>
        <taxon>Ascomycota</taxon>
        <taxon>Pezizomycotina</taxon>
        <taxon>Dothideomycetes</taxon>
        <taxon>Pleosporomycetidae</taxon>
        <taxon>Pleosporales</taxon>
        <taxon>Pleosporineae</taxon>
        <taxon>Pleosporaceae</taxon>
        <taxon>Alternaria</taxon>
        <taxon>Alternaria sect. Alternaria</taxon>
        <taxon>Alternaria alternata complex</taxon>
    </lineage>
</organism>
<evidence type="ECO:0000313" key="3">
    <source>
        <dbReference type="Proteomes" id="UP000292402"/>
    </source>
</evidence>